<name>A0AC61NHD4_9BACT</name>
<proteinExistence type="predicted"/>
<dbReference type="EMBL" id="CP081303">
    <property type="protein sequence ID" value="QZE15070.1"/>
    <property type="molecule type" value="Genomic_DNA"/>
</dbReference>
<accession>A0AC61NHD4</accession>
<sequence length="248" mass="28581">MLYQSIPITVIEHVFRKRALPSFQIYCHFLFLGKKQILLDQKTITEATTSLQISYATLKRRISSLIKIRFIDKDTSGNCYKIRSLKEIQNAIGNSNATRALIWVKSYDIFNLKTICKAALLYNIAFKRYLVEQQIYHNQNPKKIIQKLCVKDNILNTSVVSLAIFCVPTSYFAKALKTTEVQIYRIRQEAATLKLLSFKNAYQKLNISAEELASFKSNSVELPHIFTTNRKSILKETATITFNLKLKP</sequence>
<gene>
    <name evidence="1" type="ORF">K4L44_04375</name>
</gene>
<protein>
    <submittedName>
        <fullName evidence="1">Uncharacterized protein</fullName>
    </submittedName>
</protein>
<keyword evidence="2" id="KW-1185">Reference proteome</keyword>
<organism evidence="1 2">
    <name type="scientific">Halosquirtibacter laminarini</name>
    <dbReference type="NCBI Taxonomy" id="3374600"/>
    <lineage>
        <taxon>Bacteria</taxon>
        <taxon>Pseudomonadati</taxon>
        <taxon>Bacteroidota</taxon>
        <taxon>Bacteroidia</taxon>
        <taxon>Marinilabiliales</taxon>
        <taxon>Prolixibacteraceae</taxon>
        <taxon>Halosquirtibacter</taxon>
    </lineage>
</organism>
<evidence type="ECO:0000313" key="2">
    <source>
        <dbReference type="Proteomes" id="UP000826212"/>
    </source>
</evidence>
<dbReference type="Proteomes" id="UP000826212">
    <property type="component" value="Chromosome"/>
</dbReference>
<reference evidence="1" key="1">
    <citation type="submission" date="2021-08" db="EMBL/GenBank/DDBJ databases">
        <title>Novel anaerobic bacterium isolated from sea squirt in East Sea, Republic of Korea.</title>
        <authorList>
            <person name="Nguyen T.H."/>
            <person name="Li Z."/>
            <person name="Lee Y.-J."/>
            <person name="Ko J."/>
            <person name="Kim S.-G."/>
        </authorList>
    </citation>
    <scope>NUCLEOTIDE SEQUENCE</scope>
    <source>
        <strain evidence="1">KCTC 25031</strain>
    </source>
</reference>
<evidence type="ECO:0000313" key="1">
    <source>
        <dbReference type="EMBL" id="QZE15070.1"/>
    </source>
</evidence>